<dbReference type="PANTHER" id="PTHR28243">
    <property type="entry name" value="AGL049CP"/>
    <property type="match status" value="1"/>
</dbReference>
<name>A0A8K0JEG2_9TREE</name>
<comment type="caution">
    <text evidence="3">The sequence shown here is derived from an EMBL/GenBank/DDBJ whole genome shotgun (WGS) entry which is preliminary data.</text>
</comment>
<feature type="region of interest" description="Disordered" evidence="1">
    <location>
        <begin position="159"/>
        <end position="200"/>
    </location>
</feature>
<feature type="domain" description="Pyridoxamine 5'-phosphate oxidase Alr4036 family FMN-binding" evidence="2">
    <location>
        <begin position="23"/>
        <end position="112"/>
    </location>
</feature>
<evidence type="ECO:0000313" key="4">
    <source>
        <dbReference type="Proteomes" id="UP000812966"/>
    </source>
</evidence>
<dbReference type="Proteomes" id="UP000812966">
    <property type="component" value="Unassembled WGS sequence"/>
</dbReference>
<proteinExistence type="predicted"/>
<organism evidence="3 4">
    <name type="scientific">Filobasidium floriforme</name>
    <dbReference type="NCBI Taxonomy" id="5210"/>
    <lineage>
        <taxon>Eukaryota</taxon>
        <taxon>Fungi</taxon>
        <taxon>Dikarya</taxon>
        <taxon>Basidiomycota</taxon>
        <taxon>Agaricomycotina</taxon>
        <taxon>Tremellomycetes</taxon>
        <taxon>Filobasidiales</taxon>
        <taxon>Filobasidiaceae</taxon>
        <taxon>Filobasidium</taxon>
    </lineage>
</organism>
<dbReference type="Pfam" id="PF12766">
    <property type="entry name" value="Pyridox_oxase_2"/>
    <property type="match status" value="1"/>
</dbReference>
<dbReference type="OrthoDB" id="434253at2759"/>
<reference evidence="3" key="1">
    <citation type="submission" date="2020-04" db="EMBL/GenBank/DDBJ databases">
        <title>Analysis of mating type loci in Filobasidium floriforme.</title>
        <authorList>
            <person name="Nowrousian M."/>
        </authorList>
    </citation>
    <scope>NUCLEOTIDE SEQUENCE</scope>
    <source>
        <strain evidence="3">CBS 6242</strain>
    </source>
</reference>
<dbReference type="InterPro" id="IPR024624">
    <property type="entry name" value="Pyridox_Oxase_Alr4036_FMN-bd"/>
</dbReference>
<dbReference type="GO" id="GO:0010181">
    <property type="term" value="F:FMN binding"/>
    <property type="evidence" value="ECO:0007669"/>
    <property type="project" value="InterPro"/>
</dbReference>
<accession>A0A8K0JEG2</accession>
<feature type="region of interest" description="Disordered" evidence="1">
    <location>
        <begin position="230"/>
        <end position="253"/>
    </location>
</feature>
<dbReference type="SUPFAM" id="SSF50475">
    <property type="entry name" value="FMN-binding split barrel"/>
    <property type="match status" value="1"/>
</dbReference>
<evidence type="ECO:0000259" key="2">
    <source>
        <dbReference type="Pfam" id="PF12766"/>
    </source>
</evidence>
<dbReference type="EMBL" id="JABELV010000289">
    <property type="protein sequence ID" value="KAG7527442.1"/>
    <property type="molecule type" value="Genomic_DNA"/>
</dbReference>
<feature type="compositionally biased region" description="Basic and acidic residues" evidence="1">
    <location>
        <begin position="171"/>
        <end position="181"/>
    </location>
</feature>
<feature type="compositionally biased region" description="Basic and acidic residues" evidence="1">
    <location>
        <begin position="189"/>
        <end position="200"/>
    </location>
</feature>
<gene>
    <name evidence="3" type="ORF">FFLO_06932</name>
</gene>
<dbReference type="InterPro" id="IPR012349">
    <property type="entry name" value="Split_barrel_FMN-bd"/>
</dbReference>
<sequence>MSTPTTTSTDTPNFAGMIAGRPGWVSLFEEQLKEDPSAKSYPFSTYSTADNAPKVRYVVHRSLTPLSNLLLTSTDHRMKKYQELEENPNVELAFWMEKTGVQFRISGKAAVLPNKPEEKSALEKIVKETLHAKGEEATPEYWVNKRSEEFEKMSGHLRATFARPPPGTPLEDLKEGEKPGDWSESIKPPGEDEKTKSDLARANDNYHLVAISPSSVEMLELKAIPNRRTVWHRQTGGDGNGGDGEWSVLSVAP</sequence>
<dbReference type="AlphaFoldDB" id="A0A8K0JEG2"/>
<evidence type="ECO:0000256" key="1">
    <source>
        <dbReference type="SAM" id="MobiDB-lite"/>
    </source>
</evidence>
<keyword evidence="4" id="KW-1185">Reference proteome</keyword>
<dbReference type="Gene3D" id="2.30.110.10">
    <property type="entry name" value="Electron Transport, Fmn-binding Protein, Chain A"/>
    <property type="match status" value="1"/>
</dbReference>
<protein>
    <recommendedName>
        <fullName evidence="2">Pyridoxamine 5'-phosphate oxidase Alr4036 family FMN-binding domain-containing protein</fullName>
    </recommendedName>
</protein>
<evidence type="ECO:0000313" key="3">
    <source>
        <dbReference type="EMBL" id="KAG7527442.1"/>
    </source>
</evidence>
<dbReference type="PANTHER" id="PTHR28243:SF1">
    <property type="entry name" value="PYRIDOXAMINE 5'-PHOSPHATE OXIDASE ALR4036 FAMILY FMN-BINDING DOMAIN-CONTAINING PROTEIN"/>
    <property type="match status" value="1"/>
</dbReference>